<evidence type="ECO:0000313" key="3">
    <source>
        <dbReference type="Proteomes" id="UP000236594"/>
    </source>
</evidence>
<evidence type="ECO:0000256" key="1">
    <source>
        <dbReference type="SAM" id="SignalP"/>
    </source>
</evidence>
<name>A0A316XEN6_9FLAO</name>
<evidence type="ECO:0000313" key="2">
    <source>
        <dbReference type="EMBL" id="PWN70673.1"/>
    </source>
</evidence>
<evidence type="ECO:0008006" key="4">
    <source>
        <dbReference type="Google" id="ProtNLM"/>
    </source>
</evidence>
<organism evidence="2 3">
    <name type="scientific">Chryseobacterium phosphatilyticum</name>
    <dbReference type="NCBI Taxonomy" id="475075"/>
    <lineage>
        <taxon>Bacteria</taxon>
        <taxon>Pseudomonadati</taxon>
        <taxon>Bacteroidota</taxon>
        <taxon>Flavobacteriia</taxon>
        <taxon>Flavobacteriales</taxon>
        <taxon>Weeksellaceae</taxon>
        <taxon>Chryseobacterium group</taxon>
        <taxon>Chryseobacterium</taxon>
    </lineage>
</organism>
<protein>
    <recommendedName>
        <fullName evidence="4">DUF4468 domain-containing protein</fullName>
    </recommendedName>
</protein>
<accession>A0A316XEN6</accession>
<reference evidence="2 3" key="1">
    <citation type="submission" date="2018-04" db="EMBL/GenBank/DDBJ databases">
        <title>Draft Genome Sequence of Phosphate-Solubilizing Chryseobacterium sp. ISE14 that is a Biocontrol and Plant Growth-Promoting Rhizobacterium Isolated from Cucumber.</title>
        <authorList>
            <person name="Jeong J.-J."/>
            <person name="Sang M.K."/>
            <person name="Choi I.-G."/>
            <person name="Kim K.D."/>
        </authorList>
    </citation>
    <scope>NUCLEOTIDE SEQUENCE [LARGE SCALE GENOMIC DNA]</scope>
    <source>
        <strain evidence="2 3">ISE14</strain>
    </source>
</reference>
<dbReference type="RefSeq" id="WP_103247754.1">
    <property type="nucleotide sequence ID" value="NZ_PPED02000002.1"/>
</dbReference>
<keyword evidence="1" id="KW-0732">Signal</keyword>
<dbReference type="OrthoDB" id="1247583at2"/>
<keyword evidence="3" id="KW-1185">Reference proteome</keyword>
<dbReference type="Proteomes" id="UP000236594">
    <property type="component" value="Unassembled WGS sequence"/>
</dbReference>
<dbReference type="AlphaFoldDB" id="A0A316XEN6"/>
<proteinExistence type="predicted"/>
<sequence length="191" mass="22119">MMAQMQILNRMIFLCAIAFATLSCSAQKFNVNHIVDTYIDYYSPRNKIFTPTKTFLQLGIDNEEGNLKEKNIHINNNCFDCMGKISDQNSIIEYRGYKVVIYSDNDENKNILLSNFKNTKKTSAFFLNKLDNNIINDVGSWTFNYNENAKISFFCNSNPMKNMKEDMREIKQKLGIQNVRDCVSALLNDIN</sequence>
<gene>
    <name evidence="2" type="ORF">C1631_012015</name>
</gene>
<comment type="caution">
    <text evidence="2">The sequence shown here is derived from an EMBL/GenBank/DDBJ whole genome shotgun (WGS) entry which is preliminary data.</text>
</comment>
<dbReference type="EMBL" id="PPED02000002">
    <property type="protein sequence ID" value="PWN70673.1"/>
    <property type="molecule type" value="Genomic_DNA"/>
</dbReference>
<feature type="signal peptide" evidence="1">
    <location>
        <begin position="1"/>
        <end position="26"/>
    </location>
</feature>
<feature type="chain" id="PRO_5016466369" description="DUF4468 domain-containing protein" evidence="1">
    <location>
        <begin position="27"/>
        <end position="191"/>
    </location>
</feature>